<evidence type="ECO:0000256" key="1">
    <source>
        <dbReference type="ARBA" id="ARBA00007274"/>
    </source>
</evidence>
<dbReference type="PANTHER" id="PTHR23416">
    <property type="entry name" value="SIALIC ACID SYNTHASE-RELATED"/>
    <property type="match status" value="1"/>
</dbReference>
<name>A0A927B134_9BACT</name>
<gene>
    <name evidence="5" type="ORF">IC230_10460</name>
</gene>
<dbReference type="AlphaFoldDB" id="A0A927B134"/>
<sequence>MIAVWRLYLSEFRLYFCNNWLNSIPSHSIRQYFYKKIMNFNVGQGCAILMNSTFDCAGGLILGDCSVINSSCRIDTRGGVFIGKNVSISQEVIVLTADHEIDSPNFKGRTKSVTIYDYVWIGTRVTILPGVIIGKGAVVAAGSLVTKDVQPYAVVAGVPAKFLKFRSKNLEYNISYKRLFQ</sequence>
<comment type="caution">
    <text evidence="5">The sequence shown here is derived from an EMBL/GenBank/DDBJ whole genome shotgun (WGS) entry which is preliminary data.</text>
</comment>
<accession>A0A927B134</accession>
<dbReference type="Proteomes" id="UP000653797">
    <property type="component" value="Unassembled WGS sequence"/>
</dbReference>
<keyword evidence="6" id="KW-1185">Reference proteome</keyword>
<dbReference type="PROSITE" id="PS00101">
    <property type="entry name" value="HEXAPEP_TRANSFERASES"/>
    <property type="match status" value="1"/>
</dbReference>
<dbReference type="CDD" id="cd04647">
    <property type="entry name" value="LbH_MAT_like"/>
    <property type="match status" value="1"/>
</dbReference>
<comment type="similarity">
    <text evidence="1">Belongs to the transferase hexapeptide repeat family.</text>
</comment>
<evidence type="ECO:0000256" key="2">
    <source>
        <dbReference type="ARBA" id="ARBA00022679"/>
    </source>
</evidence>
<evidence type="ECO:0000256" key="3">
    <source>
        <dbReference type="ARBA" id="ARBA00022737"/>
    </source>
</evidence>
<keyword evidence="3" id="KW-0677">Repeat</keyword>
<dbReference type="InterPro" id="IPR011004">
    <property type="entry name" value="Trimer_LpxA-like_sf"/>
</dbReference>
<keyword evidence="2" id="KW-0808">Transferase</keyword>
<dbReference type="PANTHER" id="PTHR23416:SF23">
    <property type="entry name" value="ACETYLTRANSFERASE C18B11.09C-RELATED"/>
    <property type="match status" value="1"/>
</dbReference>
<dbReference type="InterPro" id="IPR051159">
    <property type="entry name" value="Hexapeptide_acetyltransf"/>
</dbReference>
<protein>
    <submittedName>
        <fullName evidence="5">Acyltransferase</fullName>
    </submittedName>
</protein>
<dbReference type="GO" id="GO:0008374">
    <property type="term" value="F:O-acyltransferase activity"/>
    <property type="evidence" value="ECO:0007669"/>
    <property type="project" value="TreeGrafter"/>
</dbReference>
<evidence type="ECO:0000256" key="4">
    <source>
        <dbReference type="ARBA" id="ARBA00023315"/>
    </source>
</evidence>
<evidence type="ECO:0000313" key="5">
    <source>
        <dbReference type="EMBL" id="MBD2753312.1"/>
    </source>
</evidence>
<reference evidence="5" key="1">
    <citation type="submission" date="2020-09" db="EMBL/GenBank/DDBJ databases">
        <authorList>
            <person name="Kim M.K."/>
        </authorList>
    </citation>
    <scope>NUCLEOTIDE SEQUENCE</scope>
    <source>
        <strain evidence="5">BT704</strain>
    </source>
</reference>
<dbReference type="GO" id="GO:0005829">
    <property type="term" value="C:cytosol"/>
    <property type="evidence" value="ECO:0007669"/>
    <property type="project" value="TreeGrafter"/>
</dbReference>
<proteinExistence type="inferred from homology"/>
<dbReference type="InterPro" id="IPR018357">
    <property type="entry name" value="Hexapep_transf_CS"/>
</dbReference>
<dbReference type="SUPFAM" id="SSF51161">
    <property type="entry name" value="Trimeric LpxA-like enzymes"/>
    <property type="match status" value="1"/>
</dbReference>
<keyword evidence="4 5" id="KW-0012">Acyltransferase</keyword>
<evidence type="ECO:0000313" key="6">
    <source>
        <dbReference type="Proteomes" id="UP000653797"/>
    </source>
</evidence>
<dbReference type="EMBL" id="JACXAA010000003">
    <property type="protein sequence ID" value="MBD2753312.1"/>
    <property type="molecule type" value="Genomic_DNA"/>
</dbReference>
<organism evidence="5 6">
    <name type="scientific">Spirosoma validum</name>
    <dbReference type="NCBI Taxonomy" id="2771355"/>
    <lineage>
        <taxon>Bacteria</taxon>
        <taxon>Pseudomonadati</taxon>
        <taxon>Bacteroidota</taxon>
        <taxon>Cytophagia</taxon>
        <taxon>Cytophagales</taxon>
        <taxon>Cytophagaceae</taxon>
        <taxon>Spirosoma</taxon>
    </lineage>
</organism>
<dbReference type="Pfam" id="PF00132">
    <property type="entry name" value="Hexapep"/>
    <property type="match status" value="1"/>
</dbReference>
<dbReference type="InterPro" id="IPR001451">
    <property type="entry name" value="Hexapep"/>
</dbReference>
<dbReference type="Gene3D" id="2.160.10.10">
    <property type="entry name" value="Hexapeptide repeat proteins"/>
    <property type="match status" value="1"/>
</dbReference>